<dbReference type="RefSeq" id="XP_009029704.1">
    <property type="nucleotide sequence ID" value="XM_009031456.1"/>
</dbReference>
<feature type="transmembrane region" description="Helical" evidence="3">
    <location>
        <begin position="108"/>
        <end position="131"/>
    </location>
</feature>
<keyword evidence="3" id="KW-0812">Transmembrane</keyword>
<feature type="region of interest" description="Disordered" evidence="2">
    <location>
        <begin position="613"/>
        <end position="648"/>
    </location>
</feature>
<evidence type="ECO:0000313" key="5">
    <source>
        <dbReference type="EMBL" id="ESN92202.1"/>
    </source>
</evidence>
<evidence type="ECO:0000313" key="7">
    <source>
        <dbReference type="Proteomes" id="UP000015101"/>
    </source>
</evidence>
<dbReference type="GeneID" id="20212983"/>
<feature type="transmembrane region" description="Helical" evidence="3">
    <location>
        <begin position="490"/>
        <end position="513"/>
    </location>
</feature>
<dbReference type="CTD" id="20212983"/>
<feature type="transmembrane region" description="Helical" evidence="3">
    <location>
        <begin position="580"/>
        <end position="601"/>
    </location>
</feature>
<evidence type="ECO:0000256" key="2">
    <source>
        <dbReference type="SAM" id="MobiDB-lite"/>
    </source>
</evidence>
<dbReference type="CDD" id="cd17352">
    <property type="entry name" value="MFS_MCT_SLC16"/>
    <property type="match status" value="1"/>
</dbReference>
<feature type="transmembrane region" description="Helical" evidence="3">
    <location>
        <begin position="519"/>
        <end position="540"/>
    </location>
</feature>
<dbReference type="InterPro" id="IPR036259">
    <property type="entry name" value="MFS_trans_sf"/>
</dbReference>
<reference evidence="5 7" key="2">
    <citation type="journal article" date="2013" name="Nature">
        <title>Insights into bilaterian evolution from three spiralian genomes.</title>
        <authorList>
            <person name="Simakov O."/>
            <person name="Marletaz F."/>
            <person name="Cho S.J."/>
            <person name="Edsinger-Gonzales E."/>
            <person name="Havlak P."/>
            <person name="Hellsten U."/>
            <person name="Kuo D.H."/>
            <person name="Larsson T."/>
            <person name="Lv J."/>
            <person name="Arendt D."/>
            <person name="Savage R."/>
            <person name="Osoegawa K."/>
            <person name="de Jong P."/>
            <person name="Grimwood J."/>
            <person name="Chapman J.A."/>
            <person name="Shapiro H."/>
            <person name="Aerts A."/>
            <person name="Otillar R.P."/>
            <person name="Terry A.Y."/>
            <person name="Boore J.L."/>
            <person name="Grigoriev I.V."/>
            <person name="Lindberg D.R."/>
            <person name="Seaver E.C."/>
            <person name="Weisblat D.A."/>
            <person name="Putnam N.H."/>
            <person name="Rokhsar D.S."/>
        </authorList>
    </citation>
    <scope>NUCLEOTIDE SEQUENCE</scope>
</reference>
<name>T1FVY7_HELRO</name>
<keyword evidence="3" id="KW-1133">Transmembrane helix</keyword>
<dbReference type="GO" id="GO:0005886">
    <property type="term" value="C:plasma membrane"/>
    <property type="evidence" value="ECO:0000318"/>
    <property type="project" value="GO_Central"/>
</dbReference>
<reference evidence="6" key="3">
    <citation type="submission" date="2015-06" db="UniProtKB">
        <authorList>
            <consortium name="EnsemblMetazoa"/>
        </authorList>
    </citation>
    <scope>IDENTIFICATION</scope>
</reference>
<evidence type="ECO:0000256" key="1">
    <source>
        <dbReference type="ARBA" id="ARBA00004141"/>
    </source>
</evidence>
<feature type="compositionally biased region" description="Basic and acidic residues" evidence="2">
    <location>
        <begin position="638"/>
        <end position="648"/>
    </location>
</feature>
<organism evidence="6 7">
    <name type="scientific">Helobdella robusta</name>
    <name type="common">Californian leech</name>
    <dbReference type="NCBI Taxonomy" id="6412"/>
    <lineage>
        <taxon>Eukaryota</taxon>
        <taxon>Metazoa</taxon>
        <taxon>Spiralia</taxon>
        <taxon>Lophotrochozoa</taxon>
        <taxon>Annelida</taxon>
        <taxon>Clitellata</taxon>
        <taxon>Hirudinea</taxon>
        <taxon>Rhynchobdellida</taxon>
        <taxon>Glossiphoniidae</taxon>
        <taxon>Helobdella</taxon>
    </lineage>
</organism>
<dbReference type="HOGENOM" id="CLU_001265_59_2_1"/>
<dbReference type="eggNOG" id="KOG2504">
    <property type="taxonomic scope" value="Eukaryota"/>
</dbReference>
<dbReference type="KEGG" id="hro:HELRODRAFT_194347"/>
<proteinExistence type="predicted"/>
<dbReference type="InterPro" id="IPR020846">
    <property type="entry name" value="MFS_dom"/>
</dbReference>
<feature type="transmembrane region" description="Helical" evidence="3">
    <location>
        <begin position="167"/>
        <end position="189"/>
    </location>
</feature>
<dbReference type="EMBL" id="KB097661">
    <property type="protein sequence ID" value="ESN92202.1"/>
    <property type="molecule type" value="Genomic_DNA"/>
</dbReference>
<dbReference type="InParanoid" id="T1FVY7"/>
<dbReference type="GO" id="GO:0008028">
    <property type="term" value="F:monocarboxylic acid transmembrane transporter activity"/>
    <property type="evidence" value="ECO:0000318"/>
    <property type="project" value="GO_Central"/>
</dbReference>
<dbReference type="InterPro" id="IPR050327">
    <property type="entry name" value="Proton-linked_MCT"/>
</dbReference>
<feature type="compositionally biased region" description="Polar residues" evidence="2">
    <location>
        <begin position="621"/>
        <end position="637"/>
    </location>
</feature>
<dbReference type="OMA" id="SIVMVEM"/>
<feature type="transmembrane region" description="Helical" evidence="3">
    <location>
        <begin position="138"/>
        <end position="161"/>
    </location>
</feature>
<dbReference type="Gene3D" id="1.20.1250.20">
    <property type="entry name" value="MFS general substrate transporter like domains"/>
    <property type="match status" value="2"/>
</dbReference>
<reference evidence="7" key="1">
    <citation type="submission" date="2012-12" db="EMBL/GenBank/DDBJ databases">
        <authorList>
            <person name="Hellsten U."/>
            <person name="Grimwood J."/>
            <person name="Chapman J.A."/>
            <person name="Shapiro H."/>
            <person name="Aerts A."/>
            <person name="Otillar R.P."/>
            <person name="Terry A.Y."/>
            <person name="Boore J.L."/>
            <person name="Simakov O."/>
            <person name="Marletaz F."/>
            <person name="Cho S.-J."/>
            <person name="Edsinger-Gonzales E."/>
            <person name="Havlak P."/>
            <person name="Kuo D.-H."/>
            <person name="Larsson T."/>
            <person name="Lv J."/>
            <person name="Arendt D."/>
            <person name="Savage R."/>
            <person name="Osoegawa K."/>
            <person name="de Jong P."/>
            <person name="Lindberg D.R."/>
            <person name="Seaver E.C."/>
            <person name="Weisblat D.A."/>
            <person name="Putnam N.H."/>
            <person name="Grigoriev I.V."/>
            <person name="Rokhsar D.S."/>
        </authorList>
    </citation>
    <scope>NUCLEOTIDE SEQUENCE</scope>
</reference>
<feature type="region of interest" description="Disordered" evidence="2">
    <location>
        <begin position="1"/>
        <end position="41"/>
    </location>
</feature>
<dbReference type="OrthoDB" id="6499973at2759"/>
<dbReference type="FunFam" id="1.20.1250.20:FF:000481">
    <property type="entry name" value="MonoCarboxylate Transporter family"/>
    <property type="match status" value="1"/>
</dbReference>
<dbReference type="Proteomes" id="UP000015101">
    <property type="component" value="Unassembled WGS sequence"/>
</dbReference>
<dbReference type="Pfam" id="PF07690">
    <property type="entry name" value="MFS_1"/>
    <property type="match status" value="2"/>
</dbReference>
<dbReference type="PANTHER" id="PTHR11360:SF286">
    <property type="entry name" value="GH22266P"/>
    <property type="match status" value="1"/>
</dbReference>
<dbReference type="SUPFAM" id="SSF103473">
    <property type="entry name" value="MFS general substrate transporter"/>
    <property type="match status" value="1"/>
</dbReference>
<dbReference type="AlphaFoldDB" id="T1FVY7"/>
<keyword evidence="7" id="KW-1185">Reference proteome</keyword>
<evidence type="ECO:0000256" key="3">
    <source>
        <dbReference type="SAM" id="Phobius"/>
    </source>
</evidence>
<gene>
    <name evidence="6" type="primary">20212983</name>
    <name evidence="5" type="ORF">HELRODRAFT_194347</name>
</gene>
<feature type="transmembrane region" description="Helical" evidence="3">
    <location>
        <begin position="71"/>
        <end position="96"/>
    </location>
</feature>
<dbReference type="FunFam" id="1.20.1250.20:FF:001685">
    <property type="entry name" value="Uncharacterized protein"/>
    <property type="match status" value="1"/>
</dbReference>
<feature type="domain" description="Major facilitator superfamily (MFS) profile" evidence="4">
    <location>
        <begin position="69"/>
        <end position="606"/>
    </location>
</feature>
<dbReference type="EMBL" id="AMQM01007748">
    <property type="status" value="NOT_ANNOTATED_CDS"/>
    <property type="molecule type" value="Genomic_DNA"/>
</dbReference>
<dbReference type="GO" id="GO:0015718">
    <property type="term" value="P:monocarboxylic acid transport"/>
    <property type="evidence" value="ECO:0000318"/>
    <property type="project" value="GO_Central"/>
</dbReference>
<feature type="transmembrane region" description="Helical" evidence="3">
    <location>
        <begin position="196"/>
        <end position="218"/>
    </location>
</feature>
<dbReference type="PANTHER" id="PTHR11360">
    <property type="entry name" value="MONOCARBOXYLATE TRANSPORTER"/>
    <property type="match status" value="1"/>
</dbReference>
<dbReference type="EnsemblMetazoa" id="HelroT194347">
    <property type="protein sequence ID" value="HelroP194347"/>
    <property type="gene ID" value="HelroG194347"/>
</dbReference>
<feature type="compositionally biased region" description="Low complexity" evidence="2">
    <location>
        <begin position="20"/>
        <end position="32"/>
    </location>
</feature>
<accession>T1FVY7</accession>
<evidence type="ECO:0000259" key="4">
    <source>
        <dbReference type="PROSITE" id="PS50850"/>
    </source>
</evidence>
<dbReference type="InterPro" id="IPR011701">
    <property type="entry name" value="MFS"/>
</dbReference>
<keyword evidence="3" id="KW-0472">Membrane</keyword>
<evidence type="ECO:0000313" key="6">
    <source>
        <dbReference type="EnsemblMetazoa" id="HelroP194347"/>
    </source>
</evidence>
<dbReference type="PROSITE" id="PS50850">
    <property type="entry name" value="MFS"/>
    <property type="match status" value="1"/>
</dbReference>
<protein>
    <recommendedName>
        <fullName evidence="4">Major facilitator superfamily (MFS) profile domain-containing protein</fullName>
    </recommendedName>
</protein>
<comment type="subcellular location">
    <subcellularLocation>
        <location evidence="1">Membrane</location>
        <topology evidence="1">Multi-pass membrane protein</topology>
    </subcellularLocation>
</comment>
<sequence length="648" mass="70386">MSKQKYQVTSEEKQPPPPQQHQTHSSQKKTQSALKPLPEDKIGDFKDLCDLEDEEESIYEVPLPPDGGWGWVIMIASFFTNMIVDGVCYTFGIVFMGLMETFEAGETITALVGSLVPGVYLIVGPIVSVLMTKFGCRLVAIVGSFIASIFFFVSAFSTSIYMMLVCYGIMGGVGFGLMYLPSIVMVGYYFDKKRALATGIAVCGSGIGTFLFAPIGSFLVETYGWRGCNIIMSAVILNGVAFGACYRPLVGEKRKKERVRSGSATPSGVKYETGDVSNRLQIYKGKRDRTISERSTSDGAVITVENEVLNEAGDNVTAVNLTSTTPTAKTYTGSTNKITSSRMSLHHSRVSLKSHQERQADVENPMLRKDALLIGSHRNLDEYKNVDGDVEDFTKEMVMKDAIPLTKGQQIKKFLLTMFDFSLLKCVTFMLLAFSGVFVFTGLYTPFVFVAQKAINELGVTESKANLILSVLGVSRIVTGFVSDLKSVDVIVVQNVAAILAGISTCLLCVLNSYWLLCIYAAFFGITIAAYIALRSIVMVEMLGLSKLNNAFGLTALFQGVAVLIGSPMSGALYNSTGSYTASFVVCGILISLGGVICIPVRRIAKWENPKNEPKLERSIGGNTPAGNTPTSENNQLIKDKRDDSGVV</sequence>
<feature type="transmembrane region" description="Helical" evidence="3">
    <location>
        <begin position="422"/>
        <end position="445"/>
    </location>
</feature>
<feature type="transmembrane region" description="Helical" evidence="3">
    <location>
        <begin position="230"/>
        <end position="250"/>
    </location>
</feature>